<feature type="coiled-coil region" evidence="9">
    <location>
        <begin position="371"/>
        <end position="398"/>
    </location>
</feature>
<dbReference type="PANTHER" id="PTHR42755:SF1">
    <property type="entry name" value="3-DEOXY-D-MANNO-OCTULOSONIC ACID TRANSFERASE, MITOCHONDRIAL-RELATED"/>
    <property type="match status" value="1"/>
</dbReference>
<evidence type="ECO:0000256" key="7">
    <source>
        <dbReference type="PIRSR" id="PIRSR639901-1"/>
    </source>
</evidence>
<feature type="domain" description="3-deoxy-D-manno-octulosonic-acid transferase N-terminal" evidence="10">
    <location>
        <begin position="47"/>
        <end position="209"/>
    </location>
</feature>
<dbReference type="SUPFAM" id="SSF53756">
    <property type="entry name" value="UDP-Glycosyltransferase/glycogen phosphorylase"/>
    <property type="match status" value="1"/>
</dbReference>
<evidence type="ECO:0000256" key="3">
    <source>
        <dbReference type="ARBA" id="ARBA00019077"/>
    </source>
</evidence>
<evidence type="ECO:0000256" key="4">
    <source>
        <dbReference type="ARBA" id="ARBA00022679"/>
    </source>
</evidence>
<dbReference type="UniPathway" id="UPA00958"/>
<dbReference type="GO" id="GO:0009245">
    <property type="term" value="P:lipid A biosynthetic process"/>
    <property type="evidence" value="ECO:0007669"/>
    <property type="project" value="TreeGrafter"/>
</dbReference>
<evidence type="ECO:0000259" key="10">
    <source>
        <dbReference type="Pfam" id="PF04413"/>
    </source>
</evidence>
<keyword evidence="8" id="KW-0472">Membrane</keyword>
<accession>A0A3M9N810</accession>
<dbReference type="EC" id="2.4.99.12" evidence="2 8"/>
<keyword evidence="9" id="KW-0175">Coiled coil</keyword>
<dbReference type="GO" id="GO:0009244">
    <property type="term" value="P:lipopolysaccharide core region biosynthetic process"/>
    <property type="evidence" value="ECO:0007669"/>
    <property type="project" value="UniProtKB-UniRule"/>
</dbReference>
<dbReference type="AlphaFoldDB" id="A0A3M9N810"/>
<proteinExistence type="inferred from homology"/>
<evidence type="ECO:0000256" key="5">
    <source>
        <dbReference type="ARBA" id="ARBA00031445"/>
    </source>
</evidence>
<dbReference type="Gene3D" id="3.40.50.2000">
    <property type="entry name" value="Glycogen Phosphorylase B"/>
    <property type="match status" value="1"/>
</dbReference>
<evidence type="ECO:0000313" key="11">
    <source>
        <dbReference type="EMBL" id="RNI33353.1"/>
    </source>
</evidence>
<comment type="function">
    <text evidence="8">Involved in lipopolysaccharide (LPS) biosynthesis. Catalyzes the transfer of 3-deoxy-D-manno-octulosonate (Kdo) residue(s) from CMP-Kdo to lipid IV(A), the tetraacyldisaccharide-1,4'-bisphosphate precursor of lipid A.</text>
</comment>
<organism evidence="11 12">
    <name type="scientific">Hanamia caeni</name>
    <dbReference type="NCBI Taxonomy" id="2294116"/>
    <lineage>
        <taxon>Bacteria</taxon>
        <taxon>Pseudomonadati</taxon>
        <taxon>Bacteroidota</taxon>
        <taxon>Chitinophagia</taxon>
        <taxon>Chitinophagales</taxon>
        <taxon>Chitinophagaceae</taxon>
        <taxon>Hanamia</taxon>
    </lineage>
</organism>
<feature type="active site" description="Proton acceptor" evidence="7">
    <location>
        <position position="62"/>
    </location>
</feature>
<evidence type="ECO:0000313" key="12">
    <source>
        <dbReference type="Proteomes" id="UP000267223"/>
    </source>
</evidence>
<evidence type="ECO:0000256" key="9">
    <source>
        <dbReference type="SAM" id="Coils"/>
    </source>
</evidence>
<dbReference type="OrthoDB" id="9789797at2"/>
<evidence type="ECO:0000256" key="2">
    <source>
        <dbReference type="ARBA" id="ARBA00012621"/>
    </source>
</evidence>
<comment type="caution">
    <text evidence="11">The sequence shown here is derived from an EMBL/GenBank/DDBJ whole genome shotgun (WGS) entry which is preliminary data.</text>
</comment>
<dbReference type="RefSeq" id="WP_123122449.1">
    <property type="nucleotide sequence ID" value="NZ_RJJR01000022.1"/>
</dbReference>
<dbReference type="InterPro" id="IPR039901">
    <property type="entry name" value="Kdotransferase"/>
</dbReference>
<comment type="subcellular location">
    <subcellularLocation>
        <location evidence="8">Cell membrane</location>
    </subcellularLocation>
</comment>
<comment type="similarity">
    <text evidence="8">Belongs to the glycosyltransferase group 1 family.</text>
</comment>
<comment type="catalytic activity">
    <reaction evidence="6 8">
        <text>lipid IVA (E. coli) + CMP-3-deoxy-beta-D-manno-octulosonate = alpha-Kdo-(2-&gt;6)-lipid IVA (E. coli) + CMP + H(+)</text>
        <dbReference type="Rhea" id="RHEA:28066"/>
        <dbReference type="ChEBI" id="CHEBI:15378"/>
        <dbReference type="ChEBI" id="CHEBI:58603"/>
        <dbReference type="ChEBI" id="CHEBI:60364"/>
        <dbReference type="ChEBI" id="CHEBI:60377"/>
        <dbReference type="ChEBI" id="CHEBI:85987"/>
        <dbReference type="EC" id="2.4.99.12"/>
    </reaction>
</comment>
<sequence length="419" mass="48542">MIIFYHLFLLIYKAGIRIVSLGNKKAKLWIKGREGIFKKLRNTVSGFSNEKIIWMHAASLGEFEQGRPVLQKLKEINSNIKIIVTFFSPSGFEIIKNNKEFTNIFYLPMDSRLHAEKWMNILKPDLVLWVKYEYWHYYLQEIQKRKIPLLMVSGIYRESQTFFKWYGSFYKNMLKPFTHFFVQNERSKQWLEKLVPAEKITISGDTRCDRVINIATSFTDVPGIADFCGDKKVVVAGSTWEEDEAEFTHYVRAHPEVKFIIAPHEIDRENLNDVQKQFAGSVFYSEWMSNRMTFNKKEINCLIIDNIGMLSRLYYYATVTYVGGGFGDDGLHNILEAAVYGKPVIFGPEYGKNFEAEEMLDCSGAISIKSAIELEKIIDQLLSENEELKVRSEAAKNYVYKNAGATDKIISFIESNKLL</sequence>
<keyword evidence="12" id="KW-1185">Reference proteome</keyword>
<dbReference type="GO" id="GO:0005886">
    <property type="term" value="C:plasma membrane"/>
    <property type="evidence" value="ECO:0007669"/>
    <property type="project" value="UniProtKB-SubCell"/>
</dbReference>
<dbReference type="Pfam" id="PF04413">
    <property type="entry name" value="Glycos_transf_N"/>
    <property type="match status" value="1"/>
</dbReference>
<keyword evidence="8" id="KW-0448">Lipopolysaccharide biosynthesis</keyword>
<dbReference type="EMBL" id="RJJR01000022">
    <property type="protein sequence ID" value="RNI33353.1"/>
    <property type="molecule type" value="Genomic_DNA"/>
</dbReference>
<protein>
    <recommendedName>
        <fullName evidence="3 8">3-deoxy-D-manno-octulosonic acid transferase</fullName>
        <shortName evidence="8">Kdo transferase</shortName>
        <ecNumber evidence="2 8">2.4.99.12</ecNumber>
    </recommendedName>
    <alternativeName>
        <fullName evidence="5 8">Lipid IV(A) 3-deoxy-D-manno-octulosonic acid transferase</fullName>
    </alternativeName>
</protein>
<dbReference type="Gene3D" id="3.40.50.11720">
    <property type="entry name" value="3-Deoxy-D-manno-octulosonic-acid transferase, N-terminal domain"/>
    <property type="match status" value="1"/>
</dbReference>
<name>A0A3M9N810_9BACT</name>
<keyword evidence="4 8" id="KW-0808">Transferase</keyword>
<gene>
    <name evidence="11" type="ORF">EFY79_19580</name>
</gene>
<dbReference type="InterPro" id="IPR007507">
    <property type="entry name" value="Glycos_transf_N"/>
</dbReference>
<evidence type="ECO:0000256" key="6">
    <source>
        <dbReference type="ARBA" id="ARBA00049183"/>
    </source>
</evidence>
<keyword evidence="8" id="KW-1003">Cell membrane</keyword>
<dbReference type="Proteomes" id="UP000267223">
    <property type="component" value="Unassembled WGS sequence"/>
</dbReference>
<evidence type="ECO:0000256" key="8">
    <source>
        <dbReference type="RuleBase" id="RU365103"/>
    </source>
</evidence>
<dbReference type="PANTHER" id="PTHR42755">
    <property type="entry name" value="3-DEOXY-MANNO-OCTULOSONATE CYTIDYLYLTRANSFERASE"/>
    <property type="match status" value="1"/>
</dbReference>
<evidence type="ECO:0000256" key="1">
    <source>
        <dbReference type="ARBA" id="ARBA00004713"/>
    </source>
</evidence>
<dbReference type="GO" id="GO:0043842">
    <property type="term" value="F:Kdo transferase activity"/>
    <property type="evidence" value="ECO:0007669"/>
    <property type="project" value="UniProtKB-EC"/>
</dbReference>
<reference evidence="11 12" key="1">
    <citation type="submission" date="2018-11" db="EMBL/GenBank/DDBJ databases">
        <title>Draft genome sequence of Ferruginibacter sp. BO-59.</title>
        <authorList>
            <person name="Im W.T."/>
        </authorList>
    </citation>
    <scope>NUCLEOTIDE SEQUENCE [LARGE SCALE GENOMIC DNA]</scope>
    <source>
        <strain evidence="11 12">BO-59</strain>
    </source>
</reference>
<comment type="pathway">
    <text evidence="1 8">Bacterial outer membrane biogenesis; LPS core biosynthesis.</text>
</comment>
<dbReference type="InterPro" id="IPR038107">
    <property type="entry name" value="Glycos_transf_N_sf"/>
</dbReference>